<keyword evidence="3" id="KW-0274">FAD</keyword>
<dbReference type="Gene3D" id="3.30.465.10">
    <property type="match status" value="1"/>
</dbReference>
<dbReference type="Pfam" id="PF00941">
    <property type="entry name" value="FAD_binding_5"/>
    <property type="match status" value="1"/>
</dbReference>
<dbReference type="Gene3D" id="1.10.150.120">
    <property type="entry name" value="[2Fe-2S]-binding domain"/>
    <property type="match status" value="1"/>
</dbReference>
<dbReference type="InterPro" id="IPR036683">
    <property type="entry name" value="CO_DH_flav_C_dom_sf"/>
</dbReference>
<organism evidence="8 9">
    <name type="scientific">Roseivivax sediminis</name>
    <dbReference type="NCBI Taxonomy" id="936889"/>
    <lineage>
        <taxon>Bacteria</taxon>
        <taxon>Pseudomonadati</taxon>
        <taxon>Pseudomonadota</taxon>
        <taxon>Alphaproteobacteria</taxon>
        <taxon>Rhodobacterales</taxon>
        <taxon>Roseobacteraceae</taxon>
        <taxon>Roseivivax</taxon>
    </lineage>
</organism>
<dbReference type="InterPro" id="IPR014307">
    <property type="entry name" value="Xanthine_DH_ssu"/>
</dbReference>
<dbReference type="PIRSF" id="PIRSF036557">
    <property type="entry name" value="XdhA_RC"/>
    <property type="match status" value="1"/>
</dbReference>
<dbReference type="GO" id="GO:0071949">
    <property type="term" value="F:FAD binding"/>
    <property type="evidence" value="ECO:0007669"/>
    <property type="project" value="InterPro"/>
</dbReference>
<dbReference type="Proteomes" id="UP000325289">
    <property type="component" value="Unassembled WGS sequence"/>
</dbReference>
<evidence type="ECO:0000256" key="5">
    <source>
        <dbReference type="ARBA" id="ARBA00023004"/>
    </source>
</evidence>
<dbReference type="CDD" id="cd00207">
    <property type="entry name" value="fer2"/>
    <property type="match status" value="1"/>
</dbReference>
<dbReference type="SUPFAM" id="SSF55447">
    <property type="entry name" value="CO dehydrogenase flavoprotein C-terminal domain-like"/>
    <property type="match status" value="1"/>
</dbReference>
<dbReference type="InterPro" id="IPR012675">
    <property type="entry name" value="Beta-grasp_dom_sf"/>
</dbReference>
<reference evidence="8 9" key="1">
    <citation type="submission" date="2016-10" db="EMBL/GenBank/DDBJ databases">
        <authorList>
            <person name="Varghese N."/>
            <person name="Submissions S."/>
        </authorList>
    </citation>
    <scope>NUCLEOTIDE SEQUENCE [LARGE SCALE GENOMIC DNA]</scope>
    <source>
        <strain evidence="9">YIM D21,KCTC 23444,ACCC 10710</strain>
    </source>
</reference>
<dbReference type="Gene3D" id="3.30.43.10">
    <property type="entry name" value="Uridine Diphospho-n-acetylenolpyruvylglucosamine Reductase, domain 2"/>
    <property type="match status" value="1"/>
</dbReference>
<dbReference type="InterPro" id="IPR016208">
    <property type="entry name" value="Ald_Oxase/xanthine_DH-like"/>
</dbReference>
<dbReference type="GO" id="GO:0051537">
    <property type="term" value="F:2 iron, 2 sulfur cluster binding"/>
    <property type="evidence" value="ECO:0007669"/>
    <property type="project" value="InterPro"/>
</dbReference>
<dbReference type="Gene3D" id="3.30.390.50">
    <property type="entry name" value="CO dehydrogenase flavoprotein, C-terminal domain"/>
    <property type="match status" value="1"/>
</dbReference>
<evidence type="ECO:0000259" key="7">
    <source>
        <dbReference type="PROSITE" id="PS51387"/>
    </source>
</evidence>
<keyword evidence="1" id="KW-0285">Flavoprotein</keyword>
<dbReference type="PROSITE" id="PS00197">
    <property type="entry name" value="2FE2S_FER_1"/>
    <property type="match status" value="1"/>
</dbReference>
<dbReference type="OrthoDB" id="9792018at2"/>
<dbReference type="InterPro" id="IPR002346">
    <property type="entry name" value="Mopterin_DH_FAD-bd"/>
</dbReference>
<dbReference type="InterPro" id="IPR016166">
    <property type="entry name" value="FAD-bd_PCMH"/>
</dbReference>
<dbReference type="Gene3D" id="3.10.20.30">
    <property type="match status" value="1"/>
</dbReference>
<evidence type="ECO:0000256" key="1">
    <source>
        <dbReference type="ARBA" id="ARBA00022630"/>
    </source>
</evidence>
<dbReference type="PANTHER" id="PTHR45444:SF3">
    <property type="entry name" value="XANTHINE DEHYDROGENASE"/>
    <property type="match status" value="1"/>
</dbReference>
<dbReference type="RefSeq" id="WP_149755128.1">
    <property type="nucleotide sequence ID" value="NZ_FOMS01000003.1"/>
</dbReference>
<sequence length="484" mass="52001">MEHRTAIRFLLNDQEMTLDGVGASDTLLDHLRLARRLTGTKEGCAEGDCGACTVLVGRLQDGALRYETVNACIRFLATLDGCHVVTVEHLSPRGGALHPVQQAMVDHHGSQCGFCTPGIVMSLYALWMQSPRPTAEEVETALQGNLCRCTGYAPILRAAQAIQSYGTPQNDPIATERTRIVERLRAMRDGRRVVSGPEGNRAILPADVDDLADVLAEAPGATVVAGATDVGLWVTKFLRPISHGVFIGHLDGLKRVEITEDAVEIGAGVSYSGLEPVIAEHFPHLAPYWRRIAGWQVRNMGTIGGNIANGSPIGDTPCVLIALGATVTLRRGAARRTIPLRDFFIDYGEQDRAPGEFVEGVRVPRPEAGQIDAAYKVSKRRDEDISALAAGISVTVRDGVIASARIAFGGMAATPRRAQAAEAALIGQPFGEAAFEAAARALAGDYDPLTDWRASAEYRRLAAQNLLRRFHLEHAGVARVRLSA</sequence>
<dbReference type="NCBIfam" id="TIGR02963">
    <property type="entry name" value="xanthine_xdhA"/>
    <property type="match status" value="1"/>
</dbReference>
<keyword evidence="2" id="KW-0479">Metal-binding</keyword>
<dbReference type="EMBL" id="FOMS01000003">
    <property type="protein sequence ID" value="SFD82857.1"/>
    <property type="molecule type" value="Genomic_DNA"/>
</dbReference>
<dbReference type="Pfam" id="PF00111">
    <property type="entry name" value="Fer2"/>
    <property type="match status" value="1"/>
</dbReference>
<dbReference type="PANTHER" id="PTHR45444">
    <property type="entry name" value="XANTHINE DEHYDROGENASE"/>
    <property type="match status" value="1"/>
</dbReference>
<evidence type="ECO:0000259" key="6">
    <source>
        <dbReference type="PROSITE" id="PS51085"/>
    </source>
</evidence>
<evidence type="ECO:0000256" key="4">
    <source>
        <dbReference type="ARBA" id="ARBA00023002"/>
    </source>
</evidence>
<dbReference type="SUPFAM" id="SSF54292">
    <property type="entry name" value="2Fe-2S ferredoxin-like"/>
    <property type="match status" value="1"/>
</dbReference>
<dbReference type="InterPro" id="IPR036318">
    <property type="entry name" value="FAD-bd_PCMH-like_sf"/>
</dbReference>
<dbReference type="AlphaFoldDB" id="A0A1I1VIM0"/>
<accession>A0A1I1VIM0</accession>
<evidence type="ECO:0000313" key="9">
    <source>
        <dbReference type="Proteomes" id="UP000325289"/>
    </source>
</evidence>
<dbReference type="SUPFAM" id="SSF47741">
    <property type="entry name" value="CO dehydrogenase ISP C-domain like"/>
    <property type="match status" value="1"/>
</dbReference>
<dbReference type="GO" id="GO:0004854">
    <property type="term" value="F:xanthine dehydrogenase activity"/>
    <property type="evidence" value="ECO:0007669"/>
    <property type="project" value="InterPro"/>
</dbReference>
<dbReference type="InterPro" id="IPR016167">
    <property type="entry name" value="FAD-bd_PCMH_sub1"/>
</dbReference>
<dbReference type="Pfam" id="PF01799">
    <property type="entry name" value="Fer2_2"/>
    <property type="match status" value="1"/>
</dbReference>
<keyword evidence="4" id="KW-0560">Oxidoreductase</keyword>
<keyword evidence="5" id="KW-0408">Iron</keyword>
<dbReference type="GO" id="GO:0005506">
    <property type="term" value="F:iron ion binding"/>
    <property type="evidence" value="ECO:0007669"/>
    <property type="project" value="InterPro"/>
</dbReference>
<dbReference type="PROSITE" id="PS51387">
    <property type="entry name" value="FAD_PCMH"/>
    <property type="match status" value="1"/>
</dbReference>
<dbReference type="InterPro" id="IPR016169">
    <property type="entry name" value="FAD-bd_PCMH_sub2"/>
</dbReference>
<evidence type="ECO:0000256" key="2">
    <source>
        <dbReference type="ARBA" id="ARBA00022723"/>
    </source>
</evidence>
<dbReference type="InterPro" id="IPR012175">
    <property type="entry name" value="Xanth_DH_ssu_bac"/>
</dbReference>
<dbReference type="SUPFAM" id="SSF56176">
    <property type="entry name" value="FAD-binding/transporter-associated domain-like"/>
    <property type="match status" value="1"/>
</dbReference>
<dbReference type="InterPro" id="IPR002888">
    <property type="entry name" value="2Fe-2S-bd"/>
</dbReference>
<proteinExistence type="predicted"/>
<protein>
    <submittedName>
        <fullName evidence="8">Xanthine dehydrogenase small subunit</fullName>
    </submittedName>
</protein>
<dbReference type="InterPro" id="IPR036010">
    <property type="entry name" value="2Fe-2S_ferredoxin-like_sf"/>
</dbReference>
<name>A0A1I1VIM0_9RHOB</name>
<dbReference type="InterPro" id="IPR001041">
    <property type="entry name" value="2Fe-2S_ferredoxin-type"/>
</dbReference>
<feature type="domain" description="FAD-binding PCMH-type" evidence="7">
    <location>
        <begin position="195"/>
        <end position="368"/>
    </location>
</feature>
<dbReference type="InterPro" id="IPR006058">
    <property type="entry name" value="2Fe2S_fd_BS"/>
</dbReference>
<keyword evidence="9" id="KW-1185">Reference proteome</keyword>
<dbReference type="Pfam" id="PF03450">
    <property type="entry name" value="CO_deh_flav_C"/>
    <property type="match status" value="1"/>
</dbReference>
<dbReference type="InterPro" id="IPR005107">
    <property type="entry name" value="CO_DH_flav_C"/>
</dbReference>
<dbReference type="InterPro" id="IPR036884">
    <property type="entry name" value="2Fe-2S-bd_dom_sf"/>
</dbReference>
<dbReference type="SMART" id="SM01092">
    <property type="entry name" value="CO_deh_flav_C"/>
    <property type="match status" value="1"/>
</dbReference>
<dbReference type="PROSITE" id="PS51085">
    <property type="entry name" value="2FE2S_FER_2"/>
    <property type="match status" value="1"/>
</dbReference>
<evidence type="ECO:0000256" key="3">
    <source>
        <dbReference type="ARBA" id="ARBA00022827"/>
    </source>
</evidence>
<feature type="domain" description="2Fe-2S ferredoxin-type" evidence="6">
    <location>
        <begin position="5"/>
        <end position="90"/>
    </location>
</feature>
<gene>
    <name evidence="8" type="ORF">SAMN04515678_103227</name>
</gene>
<evidence type="ECO:0000313" key="8">
    <source>
        <dbReference type="EMBL" id="SFD82857.1"/>
    </source>
</evidence>